<name>A0A0U0REE6_MYCTX</name>
<feature type="signal peptide" evidence="2">
    <location>
        <begin position="1"/>
        <end position="21"/>
    </location>
</feature>
<dbReference type="Proteomes" id="UP000046680">
    <property type="component" value="Unassembled WGS sequence"/>
</dbReference>
<feature type="compositionally biased region" description="Polar residues" evidence="1">
    <location>
        <begin position="26"/>
        <end position="54"/>
    </location>
</feature>
<feature type="chain" id="PRO_5015047100" evidence="2">
    <location>
        <begin position="22"/>
        <end position="93"/>
    </location>
</feature>
<evidence type="ECO:0000313" key="3">
    <source>
        <dbReference type="EMBL" id="CFS14438.1"/>
    </source>
</evidence>
<evidence type="ECO:0000313" key="9">
    <source>
        <dbReference type="Proteomes" id="UP000048948"/>
    </source>
</evidence>
<evidence type="ECO:0000313" key="10">
    <source>
        <dbReference type="Proteomes" id="UP000049023"/>
    </source>
</evidence>
<evidence type="ECO:0000313" key="8">
    <source>
        <dbReference type="Proteomes" id="UP000046680"/>
    </source>
</evidence>
<dbReference type="Proteomes" id="UP000048948">
    <property type="component" value="Unassembled WGS sequence"/>
</dbReference>
<gene>
    <name evidence="3" type="ORF">ERS007657_04237</name>
    <name evidence="6" type="ORF">ERS007703_02485</name>
    <name evidence="5" type="ORF">ERS027646_02281</name>
    <name evidence="4" type="ORF">ERS027661_01284</name>
</gene>
<dbReference type="Proteomes" id="UP000049023">
    <property type="component" value="Unassembled WGS sequence"/>
</dbReference>
<dbReference type="EMBL" id="CNGE01000404">
    <property type="protein sequence ID" value="CKS68021.1"/>
    <property type="molecule type" value="Genomic_DNA"/>
</dbReference>
<sequence length="93" mass="9598">MMSSCCLTLKNCGNMTNPAIAATPASVNRSASLDRTGCRSASKSHQADTNSATTIPPVMCSEKTPTSASTATGMRSRCRNVEVISTIVGTAMP</sequence>
<evidence type="ECO:0000313" key="4">
    <source>
        <dbReference type="EMBL" id="CKR42760.1"/>
    </source>
</evidence>
<evidence type="ECO:0000256" key="2">
    <source>
        <dbReference type="SAM" id="SignalP"/>
    </source>
</evidence>
<keyword evidence="2" id="KW-0732">Signal</keyword>
<proteinExistence type="predicted"/>
<evidence type="ECO:0000313" key="5">
    <source>
        <dbReference type="EMBL" id="CKS68021.1"/>
    </source>
</evidence>
<evidence type="ECO:0000256" key="1">
    <source>
        <dbReference type="SAM" id="MobiDB-lite"/>
    </source>
</evidence>
<dbReference type="AlphaFoldDB" id="A0A0U0REE6"/>
<evidence type="ECO:0000313" key="6">
    <source>
        <dbReference type="EMBL" id="COV99860.1"/>
    </source>
</evidence>
<feature type="region of interest" description="Disordered" evidence="1">
    <location>
        <begin position="26"/>
        <end position="74"/>
    </location>
</feature>
<dbReference type="EMBL" id="CGCX01002640">
    <property type="protein sequence ID" value="CFS14438.1"/>
    <property type="molecule type" value="Genomic_DNA"/>
</dbReference>
<reference evidence="6" key="2">
    <citation type="submission" date="2015-03" db="EMBL/GenBank/DDBJ databases">
        <authorList>
            <person name="Murphy D."/>
        </authorList>
    </citation>
    <scope>NUCLEOTIDE SEQUENCE [LARGE SCALE GENOMIC DNA]</scope>
    <source>
        <strain evidence="6">K00500041</strain>
    </source>
</reference>
<dbReference type="Proteomes" id="UP000038802">
    <property type="component" value="Unassembled WGS sequence"/>
</dbReference>
<feature type="compositionally biased region" description="Polar residues" evidence="1">
    <location>
        <begin position="63"/>
        <end position="73"/>
    </location>
</feature>
<organism evidence="6 7">
    <name type="scientific">Mycobacterium tuberculosis</name>
    <dbReference type="NCBI Taxonomy" id="1773"/>
    <lineage>
        <taxon>Bacteria</taxon>
        <taxon>Bacillati</taxon>
        <taxon>Actinomycetota</taxon>
        <taxon>Actinomycetes</taxon>
        <taxon>Mycobacteriales</taxon>
        <taxon>Mycobacteriaceae</taxon>
        <taxon>Mycobacterium</taxon>
        <taxon>Mycobacterium tuberculosis complex</taxon>
    </lineage>
</organism>
<reference evidence="7 8" key="1">
    <citation type="submission" date="2015-03" db="EMBL/GenBank/DDBJ databases">
        <authorList>
            <consortium name="Pathogen Informatics"/>
        </authorList>
    </citation>
    <scope>NUCLEOTIDE SEQUENCE [LARGE SCALE GENOMIC DNA]</scope>
    <source>
        <strain evidence="5 9">Bir 172</strain>
        <strain evidence="4 10">Bir 187</strain>
        <strain evidence="3 8">C09601061</strain>
        <strain evidence="7">K00500041</strain>
    </source>
</reference>
<evidence type="ECO:0000313" key="7">
    <source>
        <dbReference type="Proteomes" id="UP000038802"/>
    </source>
</evidence>
<protein>
    <submittedName>
        <fullName evidence="6">Uncharacterized protein</fullName>
    </submittedName>
</protein>
<accession>A0A0U0REE6</accession>
<dbReference type="EMBL" id="CNFU01000204">
    <property type="protein sequence ID" value="CKR42760.1"/>
    <property type="molecule type" value="Genomic_DNA"/>
</dbReference>
<dbReference type="EMBL" id="CSAE01000273">
    <property type="protein sequence ID" value="COV99860.1"/>
    <property type="molecule type" value="Genomic_DNA"/>
</dbReference>